<dbReference type="Proteomes" id="UP000824120">
    <property type="component" value="Chromosome 1"/>
</dbReference>
<evidence type="ECO:0000313" key="1">
    <source>
        <dbReference type="EMBL" id="KAG5632723.1"/>
    </source>
</evidence>
<comment type="caution">
    <text evidence="1">The sequence shown here is derived from an EMBL/GenBank/DDBJ whole genome shotgun (WGS) entry which is preliminary data.</text>
</comment>
<gene>
    <name evidence="1" type="ORF">H5410_004440</name>
</gene>
<dbReference type="AlphaFoldDB" id="A0A9J6B7Z2"/>
<protein>
    <submittedName>
        <fullName evidence="1">Uncharacterized protein</fullName>
    </submittedName>
</protein>
<proteinExistence type="predicted"/>
<dbReference type="OrthoDB" id="1745616at2759"/>
<accession>A0A9J6B7Z2</accession>
<name>A0A9J6B7Z2_SOLCO</name>
<organism evidence="1 2">
    <name type="scientific">Solanum commersonii</name>
    <name type="common">Commerson's wild potato</name>
    <name type="synonym">Commerson's nightshade</name>
    <dbReference type="NCBI Taxonomy" id="4109"/>
    <lineage>
        <taxon>Eukaryota</taxon>
        <taxon>Viridiplantae</taxon>
        <taxon>Streptophyta</taxon>
        <taxon>Embryophyta</taxon>
        <taxon>Tracheophyta</taxon>
        <taxon>Spermatophyta</taxon>
        <taxon>Magnoliopsida</taxon>
        <taxon>eudicotyledons</taxon>
        <taxon>Gunneridae</taxon>
        <taxon>Pentapetalae</taxon>
        <taxon>asterids</taxon>
        <taxon>lamiids</taxon>
        <taxon>Solanales</taxon>
        <taxon>Solanaceae</taxon>
        <taxon>Solanoideae</taxon>
        <taxon>Solaneae</taxon>
        <taxon>Solanum</taxon>
    </lineage>
</organism>
<dbReference type="PANTHER" id="PTHR43991">
    <property type="entry name" value="WD REPEAT PROTEIN (AFU_ORTHOLOGUE AFUA_8G05640)-RELATED"/>
    <property type="match status" value="1"/>
</dbReference>
<dbReference type="EMBL" id="JACXVP010000001">
    <property type="protein sequence ID" value="KAG5632723.1"/>
    <property type="molecule type" value="Genomic_DNA"/>
</dbReference>
<sequence length="229" mass="26482">MSHFFEIHCSIDLVKIEILNLSRHGFREILESTLAVKDKLLFTRGLQGELNVKYLDKLGVFFCSRRPKSRMSLPLLLRLKKTVGGALHFIASNNDSRFQHVDLGGFDSDVDELQGIDLDDFDLDIDEFLCIDLGDFNSDVHEYDYMNKRMQDISVVEVRNDKGIQWIPKERLRNLVWAPSKCDVYLMSHFSIIDWSSLACAKTEILNLSWDVAPLENHPESFLEELKET</sequence>
<reference evidence="1 2" key="1">
    <citation type="submission" date="2020-09" db="EMBL/GenBank/DDBJ databases">
        <title>De no assembly of potato wild relative species, Solanum commersonii.</title>
        <authorList>
            <person name="Cho K."/>
        </authorList>
    </citation>
    <scope>NUCLEOTIDE SEQUENCE [LARGE SCALE GENOMIC DNA]</scope>
    <source>
        <strain evidence="1">LZ3.2</strain>
        <tissue evidence="1">Leaf</tissue>
    </source>
</reference>
<keyword evidence="2" id="KW-1185">Reference proteome</keyword>
<dbReference type="PANTHER" id="PTHR43991:SF38">
    <property type="entry name" value="OS02G0721600 PROTEIN"/>
    <property type="match status" value="1"/>
</dbReference>
<evidence type="ECO:0000313" key="2">
    <source>
        <dbReference type="Proteomes" id="UP000824120"/>
    </source>
</evidence>